<proteinExistence type="predicted"/>
<dbReference type="GO" id="GO:0016829">
    <property type="term" value="F:lyase activity"/>
    <property type="evidence" value="ECO:0007669"/>
    <property type="project" value="UniProtKB-KW"/>
</dbReference>
<dbReference type="SUPFAM" id="SSF53732">
    <property type="entry name" value="Aconitase iron-sulfur domain"/>
    <property type="match status" value="1"/>
</dbReference>
<dbReference type="OrthoDB" id="9802769at2"/>
<dbReference type="Pfam" id="PF00330">
    <property type="entry name" value="Aconitase"/>
    <property type="match status" value="2"/>
</dbReference>
<dbReference type="GO" id="GO:0043436">
    <property type="term" value="P:oxoacid metabolic process"/>
    <property type="evidence" value="ECO:0007669"/>
    <property type="project" value="UniProtKB-ARBA"/>
</dbReference>
<evidence type="ECO:0000259" key="6">
    <source>
        <dbReference type="Pfam" id="PF00330"/>
    </source>
</evidence>
<keyword evidence="8" id="KW-1185">Reference proteome</keyword>
<gene>
    <name evidence="7" type="ORF">EV675_4736</name>
</gene>
<dbReference type="InterPro" id="IPR050067">
    <property type="entry name" value="IPM_dehydratase_rel_enz"/>
</dbReference>
<keyword evidence="5" id="KW-0456">Lyase</keyword>
<evidence type="ECO:0000313" key="8">
    <source>
        <dbReference type="Proteomes" id="UP000292445"/>
    </source>
</evidence>
<comment type="subunit">
    <text evidence="1">Heterodimer of LeuC and LeuD.</text>
</comment>
<evidence type="ECO:0000256" key="5">
    <source>
        <dbReference type="ARBA" id="ARBA00023239"/>
    </source>
</evidence>
<dbReference type="AlphaFoldDB" id="A0A4Q7N7Q8"/>
<dbReference type="EMBL" id="SGXC01000003">
    <property type="protein sequence ID" value="RZS78095.1"/>
    <property type="molecule type" value="Genomic_DNA"/>
</dbReference>
<dbReference type="GO" id="GO:0051536">
    <property type="term" value="F:iron-sulfur cluster binding"/>
    <property type="evidence" value="ECO:0007669"/>
    <property type="project" value="UniProtKB-KW"/>
</dbReference>
<keyword evidence="3" id="KW-0408">Iron</keyword>
<comment type="caution">
    <text evidence="7">The sequence shown here is derived from an EMBL/GenBank/DDBJ whole genome shotgun (WGS) entry which is preliminary data.</text>
</comment>
<name>A0A4Q7N7Q8_9BURK</name>
<dbReference type="InterPro" id="IPR015931">
    <property type="entry name" value="Acnase/IPM_dHydase_lsu_aba_1/3"/>
</dbReference>
<dbReference type="PRINTS" id="PR00415">
    <property type="entry name" value="ACONITASE"/>
</dbReference>
<protein>
    <submittedName>
        <fullName evidence="7">3-isopropylmalate/(R)-2-methylmalate dehydratase large subunit</fullName>
    </submittedName>
</protein>
<dbReference type="GO" id="GO:0046872">
    <property type="term" value="F:metal ion binding"/>
    <property type="evidence" value="ECO:0007669"/>
    <property type="project" value="UniProtKB-KW"/>
</dbReference>
<dbReference type="Proteomes" id="UP000292445">
    <property type="component" value="Unassembled WGS sequence"/>
</dbReference>
<dbReference type="InterPro" id="IPR001030">
    <property type="entry name" value="Acoase/IPM_deHydtase_lsu_aba"/>
</dbReference>
<keyword evidence="2" id="KW-0479">Metal-binding</keyword>
<sequence length="425" mass="44931">MGMTAFEKIVARAAGVPAVKPGDVVYPIPDLMFMHDGQVGSTKEELDDIGIDKLWDPSRVVIVTDHDVVYTTPKAAQKGMKIREAVKAWKIDKFYDIGAGGHGHIFPMEQGLVRPGMFIFANDMHCTNFGAIGAVALRMGTEIATVIARGTTWFTVPPTVRIVFTGQLKAGVYGRDVGYRISRDMVDGRLFGGKYSYRVIELAGAVHDMDFSNRVALCNSPTEIGVATLFIPPSGRLSGSIPLDGDLDLAALCSDEDARYEADEVFDLSELEPQVALPGSPDRAVDVSEVTGVHVHHAFIGSCGSGTYEDLVIAESLIRGKRIASGTRLYVAPGSVETARRAADEGLISSIQRTGAIILQPGCGVCSGGKVGPLGPGEVSISTAATNAPGRMGPRDAQVYLASPATVAASSLRGEIADARRLAAA</sequence>
<evidence type="ECO:0000256" key="3">
    <source>
        <dbReference type="ARBA" id="ARBA00023004"/>
    </source>
</evidence>
<feature type="domain" description="Aconitase/3-isopropylmalate dehydratase large subunit alpha/beta/alpha" evidence="6">
    <location>
        <begin position="290"/>
        <end position="414"/>
    </location>
</feature>
<evidence type="ECO:0000313" key="7">
    <source>
        <dbReference type="EMBL" id="RZS78095.1"/>
    </source>
</evidence>
<feature type="domain" description="Aconitase/3-isopropylmalate dehydratase large subunit alpha/beta/alpha" evidence="6">
    <location>
        <begin position="28"/>
        <end position="289"/>
    </location>
</feature>
<dbReference type="Gene3D" id="3.30.499.10">
    <property type="entry name" value="Aconitase, domain 3"/>
    <property type="match status" value="2"/>
</dbReference>
<dbReference type="PANTHER" id="PTHR43822">
    <property type="entry name" value="HOMOACONITASE, MITOCHONDRIAL-RELATED"/>
    <property type="match status" value="1"/>
</dbReference>
<evidence type="ECO:0000256" key="2">
    <source>
        <dbReference type="ARBA" id="ARBA00022723"/>
    </source>
</evidence>
<accession>A0A4Q7N7Q8</accession>
<evidence type="ECO:0000256" key="1">
    <source>
        <dbReference type="ARBA" id="ARBA00011271"/>
    </source>
</evidence>
<reference evidence="7 8" key="1">
    <citation type="submission" date="2019-02" db="EMBL/GenBank/DDBJ databases">
        <title>Genomic Encyclopedia of Type Strains, Phase IV (KMG-IV): sequencing the most valuable type-strain genomes for metagenomic binning, comparative biology and taxonomic classification.</title>
        <authorList>
            <person name="Goeker M."/>
        </authorList>
    </citation>
    <scope>NUCLEOTIDE SEQUENCE [LARGE SCALE GENOMIC DNA]</scope>
    <source>
        <strain evidence="7 8">K24</strain>
    </source>
</reference>
<dbReference type="InterPro" id="IPR036008">
    <property type="entry name" value="Aconitase_4Fe-4S_dom"/>
</dbReference>
<organism evidence="7 8">
    <name type="scientific">Pigmentiphaga kullae</name>
    <dbReference type="NCBI Taxonomy" id="151784"/>
    <lineage>
        <taxon>Bacteria</taxon>
        <taxon>Pseudomonadati</taxon>
        <taxon>Pseudomonadota</taxon>
        <taxon>Betaproteobacteria</taxon>
        <taxon>Burkholderiales</taxon>
        <taxon>Alcaligenaceae</taxon>
        <taxon>Pigmentiphaga</taxon>
    </lineage>
</organism>
<keyword evidence="4" id="KW-0411">Iron-sulfur</keyword>
<dbReference type="PANTHER" id="PTHR43822:SF2">
    <property type="entry name" value="HOMOACONITASE, MITOCHONDRIAL"/>
    <property type="match status" value="1"/>
</dbReference>
<evidence type="ECO:0000256" key="4">
    <source>
        <dbReference type="ARBA" id="ARBA00023014"/>
    </source>
</evidence>